<sequence>MTPPSASPTSPNSADPSTARMTEPTCRYHIRNSDNKYATHRKIGVGAVAGIDDIHSFADVDDAEEVGEQHTESASTPSSRLPHRQLLQHLPGKVVTCDFRSGFT</sequence>
<protein>
    <submittedName>
        <fullName evidence="2">Uncharacterized protein</fullName>
    </submittedName>
</protein>
<dbReference type="AlphaFoldDB" id="A0A9P3GIG2"/>
<keyword evidence="3" id="KW-1185">Reference proteome</keyword>
<gene>
    <name evidence="2" type="ORF">PsYK624_127250</name>
</gene>
<feature type="region of interest" description="Disordered" evidence="1">
    <location>
        <begin position="1"/>
        <end position="24"/>
    </location>
</feature>
<comment type="caution">
    <text evidence="2">The sequence shown here is derived from an EMBL/GenBank/DDBJ whole genome shotgun (WGS) entry which is preliminary data.</text>
</comment>
<name>A0A9P3GIG2_9APHY</name>
<organism evidence="2 3">
    <name type="scientific">Phanerochaete sordida</name>
    <dbReference type="NCBI Taxonomy" id="48140"/>
    <lineage>
        <taxon>Eukaryota</taxon>
        <taxon>Fungi</taxon>
        <taxon>Dikarya</taxon>
        <taxon>Basidiomycota</taxon>
        <taxon>Agaricomycotina</taxon>
        <taxon>Agaricomycetes</taxon>
        <taxon>Polyporales</taxon>
        <taxon>Phanerochaetaceae</taxon>
        <taxon>Phanerochaete</taxon>
    </lineage>
</organism>
<dbReference type="EMBL" id="BPQB01000060">
    <property type="protein sequence ID" value="GJE96528.1"/>
    <property type="molecule type" value="Genomic_DNA"/>
</dbReference>
<accession>A0A9P3GIG2</accession>
<proteinExistence type="predicted"/>
<feature type="compositionally biased region" description="Low complexity" evidence="1">
    <location>
        <begin position="7"/>
        <end position="19"/>
    </location>
</feature>
<evidence type="ECO:0000313" key="3">
    <source>
        <dbReference type="Proteomes" id="UP000703269"/>
    </source>
</evidence>
<evidence type="ECO:0000256" key="1">
    <source>
        <dbReference type="SAM" id="MobiDB-lite"/>
    </source>
</evidence>
<evidence type="ECO:0000313" key="2">
    <source>
        <dbReference type="EMBL" id="GJE96528.1"/>
    </source>
</evidence>
<reference evidence="2 3" key="1">
    <citation type="submission" date="2021-08" db="EMBL/GenBank/DDBJ databases">
        <title>Draft Genome Sequence of Phanerochaete sordida strain YK-624.</title>
        <authorList>
            <person name="Mori T."/>
            <person name="Dohra H."/>
            <person name="Suzuki T."/>
            <person name="Kawagishi H."/>
            <person name="Hirai H."/>
        </authorList>
    </citation>
    <scope>NUCLEOTIDE SEQUENCE [LARGE SCALE GENOMIC DNA]</scope>
    <source>
        <strain evidence="2 3">YK-624</strain>
    </source>
</reference>
<dbReference type="Proteomes" id="UP000703269">
    <property type="component" value="Unassembled WGS sequence"/>
</dbReference>